<dbReference type="EMBL" id="JAZGLY010000004">
    <property type="protein sequence ID" value="MEE6187307.1"/>
    <property type="molecule type" value="Genomic_DNA"/>
</dbReference>
<proteinExistence type="predicted"/>
<protein>
    <submittedName>
        <fullName evidence="3">Prolyl oligopeptidase family serine peptidase</fullName>
    </submittedName>
</protein>
<dbReference type="Proteomes" id="UP001357452">
    <property type="component" value="Unassembled WGS sequence"/>
</dbReference>
<dbReference type="Gene3D" id="3.40.50.1820">
    <property type="entry name" value="alpha/beta hydrolase"/>
    <property type="match status" value="1"/>
</dbReference>
<dbReference type="SUPFAM" id="SSF53474">
    <property type="entry name" value="alpha/beta-Hydrolases"/>
    <property type="match status" value="1"/>
</dbReference>
<dbReference type="InterPro" id="IPR000801">
    <property type="entry name" value="Esterase-like"/>
</dbReference>
<organism evidence="3 4">
    <name type="scientific">Niabella digestorum</name>
    <dbReference type="NCBI Taxonomy" id="3117701"/>
    <lineage>
        <taxon>Bacteria</taxon>
        <taxon>Pseudomonadati</taxon>
        <taxon>Bacteroidota</taxon>
        <taxon>Chitinophagia</taxon>
        <taxon>Chitinophagales</taxon>
        <taxon>Chitinophagaceae</taxon>
        <taxon>Niabella</taxon>
    </lineage>
</organism>
<comment type="caution">
    <text evidence="3">The sequence shown here is derived from an EMBL/GenBank/DDBJ whole genome shotgun (WGS) entry which is preliminary data.</text>
</comment>
<gene>
    <name evidence="3" type="ORF">V2H41_08485</name>
</gene>
<sequence length="262" mass="29479">MKKIALLLILPCLLLSWTGLQAQQFELFEKHSFVQGSDTLPYRVLLPENYDASKKYPLVLFLHGAGERGSDNEKQLTHGAALFLQKENRSQFPAIVVFPQCSRASFWSNVKISSDENGRRFDFEDGGTPTVAMKLVMGLLEQLMVQYPIQKKQVYVMGLSMGGMGTFELVNRKPDLFAAAVPICGGANPIIAKNLKSVKWWVFHGAKDDVVPPKYSEAMVTAMKSQKVDVKFTLYPEANHNSWDATFAEPELLPWLFSCKRK</sequence>
<feature type="chain" id="PRO_5047416967" evidence="2">
    <location>
        <begin position="23"/>
        <end position="262"/>
    </location>
</feature>
<feature type="signal peptide" evidence="2">
    <location>
        <begin position="1"/>
        <end position="22"/>
    </location>
</feature>
<dbReference type="RefSeq" id="WP_330974716.1">
    <property type="nucleotide sequence ID" value="NZ_JAZGLY010000004.1"/>
</dbReference>
<evidence type="ECO:0000313" key="4">
    <source>
        <dbReference type="Proteomes" id="UP001357452"/>
    </source>
</evidence>
<keyword evidence="1 2" id="KW-0732">Signal</keyword>
<evidence type="ECO:0000313" key="3">
    <source>
        <dbReference type="EMBL" id="MEE6187307.1"/>
    </source>
</evidence>
<name>A0ABU7RHP5_9BACT</name>
<accession>A0ABU7RHP5</accession>
<dbReference type="PANTHER" id="PTHR43037:SF1">
    <property type="entry name" value="BLL1128 PROTEIN"/>
    <property type="match status" value="1"/>
</dbReference>
<dbReference type="InterPro" id="IPR029058">
    <property type="entry name" value="AB_hydrolase_fold"/>
</dbReference>
<dbReference type="InterPro" id="IPR050955">
    <property type="entry name" value="Plant_Biomass_Hydrol_Est"/>
</dbReference>
<evidence type="ECO:0000256" key="2">
    <source>
        <dbReference type="SAM" id="SignalP"/>
    </source>
</evidence>
<dbReference type="PANTHER" id="PTHR43037">
    <property type="entry name" value="UNNAMED PRODUCT-RELATED"/>
    <property type="match status" value="1"/>
</dbReference>
<reference evidence="3 4" key="1">
    <citation type="submission" date="2024-01" db="EMBL/GenBank/DDBJ databases">
        <title>Niabella digestum sp. nov., isolated from waste digestion system.</title>
        <authorList>
            <person name="Zhang L."/>
        </authorList>
    </citation>
    <scope>NUCLEOTIDE SEQUENCE [LARGE SCALE GENOMIC DNA]</scope>
    <source>
        <strain evidence="3 4">A18</strain>
    </source>
</reference>
<dbReference type="Pfam" id="PF00756">
    <property type="entry name" value="Esterase"/>
    <property type="match status" value="1"/>
</dbReference>
<evidence type="ECO:0000256" key="1">
    <source>
        <dbReference type="ARBA" id="ARBA00022729"/>
    </source>
</evidence>
<keyword evidence="4" id="KW-1185">Reference proteome</keyword>